<accession>A0A8S9WQT0</accession>
<proteinExistence type="predicted"/>
<evidence type="ECO:0000259" key="5">
    <source>
        <dbReference type="Pfam" id="PF01094"/>
    </source>
</evidence>
<keyword evidence="3" id="KW-1133">Transmembrane helix</keyword>
<dbReference type="PANTHER" id="PTHR44755:SF11">
    <property type="entry name" value="ATRIAL NATRIURETIC PEPTIDE RECEPTOR 3 ISOFORM X1"/>
    <property type="match status" value="1"/>
</dbReference>
<dbReference type="EMBL" id="WIXP02000015">
    <property type="protein sequence ID" value="KAF6199003.1"/>
    <property type="molecule type" value="Genomic_DNA"/>
</dbReference>
<evidence type="ECO:0000256" key="2">
    <source>
        <dbReference type="ARBA" id="ARBA00022692"/>
    </source>
</evidence>
<dbReference type="GO" id="GO:0007165">
    <property type="term" value="P:signal transduction"/>
    <property type="evidence" value="ECO:0007669"/>
    <property type="project" value="TreeGrafter"/>
</dbReference>
<keyword evidence="4" id="KW-0472">Membrane</keyword>
<feature type="domain" description="Receptor ligand binding region" evidence="5">
    <location>
        <begin position="182"/>
        <end position="306"/>
    </location>
</feature>
<gene>
    <name evidence="6" type="ORF">GE061_007026</name>
</gene>
<dbReference type="InterPro" id="IPR001828">
    <property type="entry name" value="ANF_lig-bd_rcpt"/>
</dbReference>
<evidence type="ECO:0000313" key="7">
    <source>
        <dbReference type="Proteomes" id="UP000466442"/>
    </source>
</evidence>
<evidence type="ECO:0000313" key="6">
    <source>
        <dbReference type="EMBL" id="KAF6199003.1"/>
    </source>
</evidence>
<dbReference type="Gene3D" id="3.40.50.2300">
    <property type="match status" value="1"/>
</dbReference>
<dbReference type="Pfam" id="PF01094">
    <property type="entry name" value="ANF_receptor"/>
    <property type="match status" value="1"/>
</dbReference>
<organism evidence="6 7">
    <name type="scientific">Apolygus lucorum</name>
    <name type="common">Small green plant bug</name>
    <name type="synonym">Lygocoris lucorum</name>
    <dbReference type="NCBI Taxonomy" id="248454"/>
    <lineage>
        <taxon>Eukaryota</taxon>
        <taxon>Metazoa</taxon>
        <taxon>Ecdysozoa</taxon>
        <taxon>Arthropoda</taxon>
        <taxon>Hexapoda</taxon>
        <taxon>Insecta</taxon>
        <taxon>Pterygota</taxon>
        <taxon>Neoptera</taxon>
        <taxon>Paraneoptera</taxon>
        <taxon>Hemiptera</taxon>
        <taxon>Heteroptera</taxon>
        <taxon>Panheteroptera</taxon>
        <taxon>Cimicomorpha</taxon>
        <taxon>Miridae</taxon>
        <taxon>Mirini</taxon>
        <taxon>Apolygus</taxon>
    </lineage>
</organism>
<reference evidence="6" key="1">
    <citation type="journal article" date="2021" name="Mol. Ecol. Resour.">
        <title>Apolygus lucorum genome provides insights into omnivorousness and mesophyll feeding.</title>
        <authorList>
            <person name="Liu Y."/>
            <person name="Liu H."/>
            <person name="Wang H."/>
            <person name="Huang T."/>
            <person name="Liu B."/>
            <person name="Yang B."/>
            <person name="Yin L."/>
            <person name="Li B."/>
            <person name="Zhang Y."/>
            <person name="Zhang S."/>
            <person name="Jiang F."/>
            <person name="Zhang X."/>
            <person name="Ren Y."/>
            <person name="Wang B."/>
            <person name="Wang S."/>
            <person name="Lu Y."/>
            <person name="Wu K."/>
            <person name="Fan W."/>
            <person name="Wang G."/>
        </authorList>
    </citation>
    <scope>NUCLEOTIDE SEQUENCE</scope>
    <source>
        <strain evidence="6">12Hb</strain>
    </source>
</reference>
<sequence>MPSRHFISVSFKFTFVTYRCEKDRFTSIPSHFVDLKSSVFHRLPGFLEFLEFLVVEDTSESSSNDSIIPYRFRLPTEVFKFTDHRLPSVVLIIAEKDKCLPFPTSLFSQIGKSYTTYRQVPRPLEVVPSENRYEPPMVIWAGVVLSWLAGVACVDRSVRLSVLAPNSTNPTQNRGQNLLQIRPVVEYAVQAINSSGLLPGHSLHLEFRDTNCSSTYGPIHAFNLHNVTDVFIGPICEYVIAPVARYAAVWKLPVVTASGFADHFIHREEYATLTRVSGNYRLIAKCMAATLQHFNWFDSALMYFDYGQKSSLGHSDCYFALGSVFQQLTSRSSHRSRSQSFNETTGYDRFKEILLELTEKSRKVDEERVADAERKAEGGQVVDVREEVEPVGERAEGVGGKVGADAGKAVDAKGRVEVSGGRAVGVERKAGAGEGRAVVAEVEVGGGPVGEERAVAAEVEVGGGPVGEERAVAAEVEVGGGPVGEERAVAAEAKVDEDQADEGRAVVAEAKVDGDQADEG</sequence>
<evidence type="ECO:0000256" key="1">
    <source>
        <dbReference type="ARBA" id="ARBA00004370"/>
    </source>
</evidence>
<comment type="subcellular location">
    <subcellularLocation>
        <location evidence="1">Membrane</location>
    </subcellularLocation>
</comment>
<dbReference type="GO" id="GO:0017046">
    <property type="term" value="F:peptide hormone binding"/>
    <property type="evidence" value="ECO:0007669"/>
    <property type="project" value="TreeGrafter"/>
</dbReference>
<protein>
    <recommendedName>
        <fullName evidence="5">Receptor ligand binding region domain-containing protein</fullName>
    </recommendedName>
</protein>
<comment type="caution">
    <text evidence="6">The sequence shown here is derived from an EMBL/GenBank/DDBJ whole genome shotgun (WGS) entry which is preliminary data.</text>
</comment>
<dbReference type="InterPro" id="IPR052612">
    <property type="entry name" value="ANP_Clearance_Receptor"/>
</dbReference>
<keyword evidence="2" id="KW-0812">Transmembrane</keyword>
<dbReference type="PANTHER" id="PTHR44755">
    <property type="entry name" value="NATRIURETIC PEPTIDE RECEPTOR 3-RELATED"/>
    <property type="match status" value="1"/>
</dbReference>
<dbReference type="SUPFAM" id="SSF53822">
    <property type="entry name" value="Periplasmic binding protein-like I"/>
    <property type="match status" value="1"/>
</dbReference>
<dbReference type="InterPro" id="IPR028082">
    <property type="entry name" value="Peripla_BP_I"/>
</dbReference>
<keyword evidence="7" id="KW-1185">Reference proteome</keyword>
<dbReference type="GO" id="GO:0016020">
    <property type="term" value="C:membrane"/>
    <property type="evidence" value="ECO:0007669"/>
    <property type="project" value="UniProtKB-SubCell"/>
</dbReference>
<evidence type="ECO:0000256" key="4">
    <source>
        <dbReference type="ARBA" id="ARBA00023136"/>
    </source>
</evidence>
<dbReference type="Proteomes" id="UP000466442">
    <property type="component" value="Unassembled WGS sequence"/>
</dbReference>
<dbReference type="GO" id="GO:0038023">
    <property type="term" value="F:signaling receptor activity"/>
    <property type="evidence" value="ECO:0007669"/>
    <property type="project" value="TreeGrafter"/>
</dbReference>
<dbReference type="AlphaFoldDB" id="A0A8S9WQT0"/>
<dbReference type="OrthoDB" id="302535at2759"/>
<name>A0A8S9WQT0_APOLU</name>
<evidence type="ECO:0000256" key="3">
    <source>
        <dbReference type="ARBA" id="ARBA00022989"/>
    </source>
</evidence>